<feature type="compositionally biased region" description="Basic and acidic residues" evidence="2">
    <location>
        <begin position="25"/>
        <end position="40"/>
    </location>
</feature>
<feature type="compositionally biased region" description="Basic residues" evidence="2">
    <location>
        <begin position="88"/>
        <end position="97"/>
    </location>
</feature>
<dbReference type="InParanoid" id="M0ZGZ3"/>
<name>M0ZGZ3_SOLTU</name>
<dbReference type="EnsemblPlants" id="PGSC0003DMT400000585">
    <property type="protein sequence ID" value="PGSC0003DMT400000585"/>
    <property type="gene ID" value="PGSC0003DMG400000202"/>
</dbReference>
<proteinExistence type="predicted"/>
<organism evidence="3 4">
    <name type="scientific">Solanum tuberosum</name>
    <name type="common">Potato</name>
    <dbReference type="NCBI Taxonomy" id="4113"/>
    <lineage>
        <taxon>Eukaryota</taxon>
        <taxon>Viridiplantae</taxon>
        <taxon>Streptophyta</taxon>
        <taxon>Embryophyta</taxon>
        <taxon>Tracheophyta</taxon>
        <taxon>Spermatophyta</taxon>
        <taxon>Magnoliopsida</taxon>
        <taxon>eudicotyledons</taxon>
        <taxon>Gunneridae</taxon>
        <taxon>Pentapetalae</taxon>
        <taxon>asterids</taxon>
        <taxon>lamiids</taxon>
        <taxon>Solanales</taxon>
        <taxon>Solanaceae</taxon>
        <taxon>Solanoideae</taxon>
        <taxon>Solaneae</taxon>
        <taxon>Solanum</taxon>
    </lineage>
</organism>
<evidence type="ECO:0000256" key="1">
    <source>
        <dbReference type="SAM" id="Coils"/>
    </source>
</evidence>
<accession>M0ZGZ3</accession>
<feature type="region of interest" description="Disordered" evidence="2">
    <location>
        <begin position="81"/>
        <end position="102"/>
    </location>
</feature>
<dbReference type="AlphaFoldDB" id="M0ZGZ3"/>
<dbReference type="Proteomes" id="UP000011115">
    <property type="component" value="Unassembled WGS sequence"/>
</dbReference>
<dbReference type="Gramene" id="PGSC0003DMT400000585">
    <property type="protein sequence ID" value="PGSC0003DMT400000585"/>
    <property type="gene ID" value="PGSC0003DMG400000202"/>
</dbReference>
<keyword evidence="1" id="KW-0175">Coiled coil</keyword>
<feature type="coiled-coil region" evidence="1">
    <location>
        <begin position="116"/>
        <end position="154"/>
    </location>
</feature>
<reference evidence="4" key="1">
    <citation type="journal article" date="2011" name="Nature">
        <title>Genome sequence and analysis of the tuber crop potato.</title>
        <authorList>
            <consortium name="The Potato Genome Sequencing Consortium"/>
        </authorList>
    </citation>
    <scope>NUCLEOTIDE SEQUENCE [LARGE SCALE GENOMIC DNA]</scope>
    <source>
        <strain evidence="4">cv. DM1-3 516 R44</strain>
    </source>
</reference>
<reference evidence="3" key="2">
    <citation type="submission" date="2015-06" db="UniProtKB">
        <authorList>
            <consortium name="EnsemblPlants"/>
        </authorList>
    </citation>
    <scope>IDENTIFICATION</scope>
    <source>
        <strain evidence="3">DM1-3 516 R44</strain>
    </source>
</reference>
<sequence length="158" mass="18756">MTTAPVSHSNPKGKENEEEKEEEEEKVKKEVKEKVKKNAKEKEKKKVKKVEVVSCDVKQQYPFEDTNIMARVKRKNVLTKETTDTKIQKRPRTKTCRKKNENSTTTLLEEVAYEAVSSSQVEIEFSQKEYEELKKEKKEKIKSMMMEKEQKKLRKKRE</sequence>
<evidence type="ECO:0000313" key="3">
    <source>
        <dbReference type="EnsemblPlants" id="PGSC0003DMT400000585"/>
    </source>
</evidence>
<dbReference type="PaxDb" id="4113-PGSC0003DMT400000585"/>
<protein>
    <submittedName>
        <fullName evidence="3">Orf265_2</fullName>
    </submittedName>
</protein>
<dbReference type="HOGENOM" id="CLU_1672327_0_0_1"/>
<evidence type="ECO:0000256" key="2">
    <source>
        <dbReference type="SAM" id="MobiDB-lite"/>
    </source>
</evidence>
<feature type="compositionally biased region" description="Polar residues" evidence="2">
    <location>
        <begin position="1"/>
        <end position="10"/>
    </location>
</feature>
<feature type="region of interest" description="Disordered" evidence="2">
    <location>
        <begin position="1"/>
        <end position="40"/>
    </location>
</feature>
<evidence type="ECO:0000313" key="4">
    <source>
        <dbReference type="Proteomes" id="UP000011115"/>
    </source>
</evidence>
<keyword evidence="4" id="KW-1185">Reference proteome</keyword>